<dbReference type="EMBL" id="KB445798">
    <property type="protein sequence ID" value="EMD36378.1"/>
    <property type="molecule type" value="Genomic_DNA"/>
</dbReference>
<accession>M2QH67</accession>
<keyword evidence="1" id="KW-0472">Membrane</keyword>
<dbReference type="PANTHER" id="PTHR40465:SF1">
    <property type="entry name" value="DUF6534 DOMAIN-CONTAINING PROTEIN"/>
    <property type="match status" value="1"/>
</dbReference>
<evidence type="ECO:0000259" key="2">
    <source>
        <dbReference type="Pfam" id="PF20152"/>
    </source>
</evidence>
<keyword evidence="1" id="KW-0812">Transmembrane</keyword>
<dbReference type="InterPro" id="IPR045339">
    <property type="entry name" value="DUF6534"/>
</dbReference>
<dbReference type="STRING" id="914234.M2QH67"/>
<keyword evidence="4" id="KW-1185">Reference proteome</keyword>
<protein>
    <recommendedName>
        <fullName evidence="2">DUF6534 domain-containing protein</fullName>
    </recommendedName>
</protein>
<feature type="transmembrane region" description="Helical" evidence="1">
    <location>
        <begin position="139"/>
        <end position="159"/>
    </location>
</feature>
<organism evidence="3 4">
    <name type="scientific">Ceriporiopsis subvermispora (strain B)</name>
    <name type="common">White-rot fungus</name>
    <name type="synonym">Gelatoporia subvermispora</name>
    <dbReference type="NCBI Taxonomy" id="914234"/>
    <lineage>
        <taxon>Eukaryota</taxon>
        <taxon>Fungi</taxon>
        <taxon>Dikarya</taxon>
        <taxon>Basidiomycota</taxon>
        <taxon>Agaricomycotina</taxon>
        <taxon>Agaricomycetes</taxon>
        <taxon>Polyporales</taxon>
        <taxon>Gelatoporiaceae</taxon>
        <taxon>Gelatoporia</taxon>
    </lineage>
</organism>
<dbReference type="Pfam" id="PF20152">
    <property type="entry name" value="DUF6534"/>
    <property type="match status" value="1"/>
</dbReference>
<reference evidence="3 4" key="1">
    <citation type="journal article" date="2012" name="Proc. Natl. Acad. Sci. U.S.A.">
        <title>Comparative genomics of Ceriporiopsis subvermispora and Phanerochaete chrysosporium provide insight into selective ligninolysis.</title>
        <authorList>
            <person name="Fernandez-Fueyo E."/>
            <person name="Ruiz-Duenas F.J."/>
            <person name="Ferreira P."/>
            <person name="Floudas D."/>
            <person name="Hibbett D.S."/>
            <person name="Canessa P."/>
            <person name="Larrondo L.F."/>
            <person name="James T.Y."/>
            <person name="Seelenfreund D."/>
            <person name="Lobos S."/>
            <person name="Polanco R."/>
            <person name="Tello M."/>
            <person name="Honda Y."/>
            <person name="Watanabe T."/>
            <person name="Watanabe T."/>
            <person name="Ryu J.S."/>
            <person name="Kubicek C.P."/>
            <person name="Schmoll M."/>
            <person name="Gaskell J."/>
            <person name="Hammel K.E."/>
            <person name="St John F.J."/>
            <person name="Vanden Wymelenberg A."/>
            <person name="Sabat G."/>
            <person name="Splinter BonDurant S."/>
            <person name="Syed K."/>
            <person name="Yadav J.S."/>
            <person name="Doddapaneni H."/>
            <person name="Subramanian V."/>
            <person name="Lavin J.L."/>
            <person name="Oguiza J.A."/>
            <person name="Perez G."/>
            <person name="Pisabarro A.G."/>
            <person name="Ramirez L."/>
            <person name="Santoyo F."/>
            <person name="Master E."/>
            <person name="Coutinho P.M."/>
            <person name="Henrissat B."/>
            <person name="Lombard V."/>
            <person name="Magnuson J.K."/>
            <person name="Kuees U."/>
            <person name="Hori C."/>
            <person name="Igarashi K."/>
            <person name="Samejima M."/>
            <person name="Held B.W."/>
            <person name="Barry K.W."/>
            <person name="LaButti K.M."/>
            <person name="Lapidus A."/>
            <person name="Lindquist E.A."/>
            <person name="Lucas S.M."/>
            <person name="Riley R."/>
            <person name="Salamov A.A."/>
            <person name="Hoffmeister D."/>
            <person name="Schwenk D."/>
            <person name="Hadar Y."/>
            <person name="Yarden O."/>
            <person name="de Vries R.P."/>
            <person name="Wiebenga A."/>
            <person name="Stenlid J."/>
            <person name="Eastwood D."/>
            <person name="Grigoriev I.V."/>
            <person name="Berka R.M."/>
            <person name="Blanchette R.A."/>
            <person name="Kersten P."/>
            <person name="Martinez A.T."/>
            <person name="Vicuna R."/>
            <person name="Cullen D."/>
        </authorList>
    </citation>
    <scope>NUCLEOTIDE SEQUENCE [LARGE SCALE GENOMIC DNA]</scope>
    <source>
        <strain evidence="3 4">B</strain>
    </source>
</reference>
<feature type="transmembrane region" description="Helical" evidence="1">
    <location>
        <begin position="12"/>
        <end position="30"/>
    </location>
</feature>
<sequence length="344" mass="38543">MASLIDPKSTYGAYMLGVIISARCFFLKPLQALQQLRTCHSLYGITVVQTYGYYRQSTRDAMYMKILIFMLWILNTLHEVLLIETIYDYLIGDYGNPLAITHITGSYWAALSMSAIIEFVVKGLFCLRLFKLGKNWRLVALIAFLALSRLGELVALIVIEGTQPSYATGTILDDIFYWTVAVGVAGDILLATAQAMILWKWQTGFKRTNSVLWTLMIYTINTCALTSIVDIAELIVFALFRNTESLIYVAVYHQLPGMYINALLATLNAREELRELVYGAREHMSPNPSELPHLQDTEAYTAVQDANDGVIQITIDGSAVHSTFSTNGSTVLPLNEKQVVRHCL</sequence>
<evidence type="ECO:0000313" key="3">
    <source>
        <dbReference type="EMBL" id="EMD36378.1"/>
    </source>
</evidence>
<dbReference type="PANTHER" id="PTHR40465">
    <property type="entry name" value="CHROMOSOME 1, WHOLE GENOME SHOTGUN SEQUENCE"/>
    <property type="match status" value="1"/>
</dbReference>
<dbReference type="AlphaFoldDB" id="M2QH67"/>
<proteinExistence type="predicted"/>
<feature type="transmembrane region" description="Helical" evidence="1">
    <location>
        <begin position="175"/>
        <end position="199"/>
    </location>
</feature>
<name>M2QH67_CERS8</name>
<feature type="transmembrane region" description="Helical" evidence="1">
    <location>
        <begin position="107"/>
        <end position="127"/>
    </location>
</feature>
<feature type="transmembrane region" description="Helical" evidence="1">
    <location>
        <begin position="66"/>
        <end position="87"/>
    </location>
</feature>
<evidence type="ECO:0000313" key="4">
    <source>
        <dbReference type="Proteomes" id="UP000016930"/>
    </source>
</evidence>
<feature type="transmembrane region" description="Helical" evidence="1">
    <location>
        <begin position="211"/>
        <end position="240"/>
    </location>
</feature>
<feature type="domain" description="DUF6534" evidence="2">
    <location>
        <begin position="184"/>
        <end position="271"/>
    </location>
</feature>
<dbReference type="HOGENOM" id="CLU_046025_5_4_1"/>
<gene>
    <name evidence="3" type="ORF">CERSUDRAFT_115360</name>
</gene>
<evidence type="ECO:0000256" key="1">
    <source>
        <dbReference type="SAM" id="Phobius"/>
    </source>
</evidence>
<dbReference type="Proteomes" id="UP000016930">
    <property type="component" value="Unassembled WGS sequence"/>
</dbReference>
<keyword evidence="1" id="KW-1133">Transmembrane helix</keyword>